<evidence type="ECO:0000256" key="3">
    <source>
        <dbReference type="ARBA" id="ARBA00022989"/>
    </source>
</evidence>
<feature type="transmembrane region" description="Helical" evidence="5">
    <location>
        <begin position="155"/>
        <end position="175"/>
    </location>
</feature>
<evidence type="ECO:0000313" key="7">
    <source>
        <dbReference type="EMBL" id="KGM11900.1"/>
    </source>
</evidence>
<dbReference type="PANTHER" id="PTHR23542">
    <property type="match status" value="1"/>
</dbReference>
<dbReference type="PROSITE" id="PS50850">
    <property type="entry name" value="MFS"/>
    <property type="match status" value="1"/>
</dbReference>
<dbReference type="InterPro" id="IPR011701">
    <property type="entry name" value="MFS"/>
</dbReference>
<dbReference type="GO" id="GO:0022857">
    <property type="term" value="F:transmembrane transporter activity"/>
    <property type="evidence" value="ECO:0007669"/>
    <property type="project" value="InterPro"/>
</dbReference>
<dbReference type="InterPro" id="IPR020846">
    <property type="entry name" value="MFS_dom"/>
</dbReference>
<sequence>MSATSSYRDVWALPGAPRLLGGGVVARLGQGITVLAWLLLIRETTGSYAQAATVTAASSVAIALAAPVAGRLADRFGPSTVLVVCAIAHGLTQVMLLAAVLARAPLAVLCALAFTSGAVLPPIGPALRAAWAVLTGAASGRSRTRNAAMSIESALFELVYVLGPLLFAGFMLLAGPLAPLTGTGPGVLGPAASLLAAATCTVLGTVAIARGSTLRGLRTQGTGPRTRGLGPLRVPGIPRLLVVTAGIAVSFGAAPVALAAWAEGQDPTTSGAVTGVLVSVWSLGSAAAGLWFATQHPRASLRRQLLLLTSGLAAGYGTWLLAPSAWWLGVVLVVTGAVIAPLLTVQANIVAHLSPQGMLTEAYTWMTTTNLSAAALGAALTGVVVDTTGSAAWGFVATGLAAAVAALV</sequence>
<keyword evidence="4 5" id="KW-0472">Membrane</keyword>
<organism evidence="7 8">
    <name type="scientific">Cellulomonas bogoriensis 69B4 = DSM 16987</name>
    <dbReference type="NCBI Taxonomy" id="1386082"/>
    <lineage>
        <taxon>Bacteria</taxon>
        <taxon>Bacillati</taxon>
        <taxon>Actinomycetota</taxon>
        <taxon>Actinomycetes</taxon>
        <taxon>Micrococcales</taxon>
        <taxon>Cellulomonadaceae</taxon>
        <taxon>Cellulomonas</taxon>
    </lineage>
</organism>
<evidence type="ECO:0000313" key="8">
    <source>
        <dbReference type="Proteomes" id="UP000054314"/>
    </source>
</evidence>
<protein>
    <submittedName>
        <fullName evidence="7">MFS transporter</fullName>
    </submittedName>
</protein>
<dbReference type="InterPro" id="IPR036259">
    <property type="entry name" value="MFS_trans_sf"/>
</dbReference>
<proteinExistence type="predicted"/>
<comment type="caution">
    <text evidence="7">The sequence shown here is derived from an EMBL/GenBank/DDBJ whole genome shotgun (WGS) entry which is preliminary data.</text>
</comment>
<gene>
    <name evidence="7" type="ORF">N869_02390</name>
</gene>
<evidence type="ECO:0000256" key="2">
    <source>
        <dbReference type="ARBA" id="ARBA00022692"/>
    </source>
</evidence>
<feature type="transmembrane region" description="Helical" evidence="5">
    <location>
        <begin position="81"/>
        <end position="100"/>
    </location>
</feature>
<feature type="non-terminal residue" evidence="7">
    <location>
        <position position="408"/>
    </location>
</feature>
<dbReference type="EMBL" id="AXCZ01000105">
    <property type="protein sequence ID" value="KGM11900.1"/>
    <property type="molecule type" value="Genomic_DNA"/>
</dbReference>
<dbReference type="OrthoDB" id="5243516at2"/>
<feature type="transmembrane region" description="Helical" evidence="5">
    <location>
        <begin position="106"/>
        <end position="134"/>
    </location>
</feature>
<evidence type="ECO:0000256" key="4">
    <source>
        <dbReference type="ARBA" id="ARBA00023136"/>
    </source>
</evidence>
<feature type="domain" description="Major facilitator superfamily (MFS) profile" evidence="6">
    <location>
        <begin position="238"/>
        <end position="408"/>
    </location>
</feature>
<dbReference type="GO" id="GO:0005886">
    <property type="term" value="C:plasma membrane"/>
    <property type="evidence" value="ECO:0007669"/>
    <property type="project" value="UniProtKB-SubCell"/>
</dbReference>
<keyword evidence="3 5" id="KW-1133">Transmembrane helix</keyword>
<evidence type="ECO:0000259" key="6">
    <source>
        <dbReference type="PROSITE" id="PS50850"/>
    </source>
</evidence>
<feature type="transmembrane region" description="Helical" evidence="5">
    <location>
        <begin position="391"/>
        <end position="407"/>
    </location>
</feature>
<accession>A0A0A0BV93</accession>
<dbReference type="AlphaFoldDB" id="A0A0A0BV93"/>
<evidence type="ECO:0000256" key="1">
    <source>
        <dbReference type="ARBA" id="ARBA00004651"/>
    </source>
</evidence>
<feature type="transmembrane region" description="Helical" evidence="5">
    <location>
        <begin position="328"/>
        <end position="351"/>
    </location>
</feature>
<reference evidence="7 8" key="1">
    <citation type="submission" date="2013-08" db="EMBL/GenBank/DDBJ databases">
        <title>Genome sequencing of Cellulomonas bogoriensis 69B4.</title>
        <authorList>
            <person name="Chen F."/>
            <person name="Li Y."/>
            <person name="Wang G."/>
        </authorList>
    </citation>
    <scope>NUCLEOTIDE SEQUENCE [LARGE SCALE GENOMIC DNA]</scope>
    <source>
        <strain evidence="7 8">69B4</strain>
    </source>
</reference>
<dbReference type="Proteomes" id="UP000054314">
    <property type="component" value="Unassembled WGS sequence"/>
</dbReference>
<dbReference type="SUPFAM" id="SSF103473">
    <property type="entry name" value="MFS general substrate transporter"/>
    <property type="match status" value="1"/>
</dbReference>
<dbReference type="RefSeq" id="WP_035060995.1">
    <property type="nucleotide sequence ID" value="NZ_AXCZ01000105.1"/>
</dbReference>
<comment type="subcellular location">
    <subcellularLocation>
        <location evidence="1">Cell membrane</location>
        <topology evidence="1">Multi-pass membrane protein</topology>
    </subcellularLocation>
</comment>
<dbReference type="Pfam" id="PF07690">
    <property type="entry name" value="MFS_1"/>
    <property type="match status" value="1"/>
</dbReference>
<feature type="transmembrane region" description="Helical" evidence="5">
    <location>
        <begin position="273"/>
        <end position="293"/>
    </location>
</feature>
<dbReference type="Gene3D" id="1.20.1250.20">
    <property type="entry name" value="MFS general substrate transporter like domains"/>
    <property type="match status" value="1"/>
</dbReference>
<feature type="transmembrane region" description="Helical" evidence="5">
    <location>
        <begin position="240"/>
        <end position="261"/>
    </location>
</feature>
<dbReference type="PANTHER" id="PTHR23542:SF1">
    <property type="entry name" value="MAJOR FACILITATOR SUPERFAMILY (MFS) PROFILE DOMAIN-CONTAINING PROTEIN"/>
    <property type="match status" value="1"/>
</dbReference>
<feature type="transmembrane region" description="Helical" evidence="5">
    <location>
        <begin position="363"/>
        <end position="385"/>
    </location>
</feature>
<evidence type="ECO:0000256" key="5">
    <source>
        <dbReference type="SAM" id="Phobius"/>
    </source>
</evidence>
<feature type="transmembrane region" description="Helical" evidence="5">
    <location>
        <begin position="20"/>
        <end position="41"/>
    </location>
</feature>
<keyword evidence="8" id="KW-1185">Reference proteome</keyword>
<keyword evidence="2 5" id="KW-0812">Transmembrane</keyword>
<name>A0A0A0BV93_9CELL</name>
<feature type="transmembrane region" description="Helical" evidence="5">
    <location>
        <begin position="187"/>
        <end position="209"/>
    </location>
</feature>
<feature type="transmembrane region" description="Helical" evidence="5">
    <location>
        <begin position="47"/>
        <end position="69"/>
    </location>
</feature>
<feature type="transmembrane region" description="Helical" evidence="5">
    <location>
        <begin position="305"/>
        <end position="322"/>
    </location>
</feature>